<feature type="non-terminal residue" evidence="1">
    <location>
        <position position="286"/>
    </location>
</feature>
<evidence type="ECO:0000313" key="2">
    <source>
        <dbReference type="Proteomes" id="UP000324800"/>
    </source>
</evidence>
<accession>A0A5J4THZ5</accession>
<proteinExistence type="predicted"/>
<gene>
    <name evidence="1" type="ORF">EZS28_046724</name>
</gene>
<name>A0A5J4THZ5_9EUKA</name>
<comment type="caution">
    <text evidence="1">The sequence shown here is derived from an EMBL/GenBank/DDBJ whole genome shotgun (WGS) entry which is preliminary data.</text>
</comment>
<dbReference type="AlphaFoldDB" id="A0A5J4THZ5"/>
<evidence type="ECO:0000313" key="1">
    <source>
        <dbReference type="EMBL" id="KAA6357749.1"/>
    </source>
</evidence>
<evidence type="ECO:0008006" key="3">
    <source>
        <dbReference type="Google" id="ProtNLM"/>
    </source>
</evidence>
<protein>
    <recommendedName>
        <fullName evidence="3">Tyr recombinase domain-containing protein</fullName>
    </recommendedName>
</protein>
<dbReference type="Proteomes" id="UP000324800">
    <property type="component" value="Unassembled WGS sequence"/>
</dbReference>
<sequence>MLAVTQRGSSLVVDDANRSRVEVINWFTGQNPSVSSRNTLQQCQNTIISLIFDIPQITSTPSKLAYRAIAILRLSPKANNSIEQFEIKRTENPKICPNSSLFTWFNRLYLHYGKDNEHFVNLFWQSDGQPVEKRRISYGLNTLLREIGIRRKTAYSFKHAYTSELAREGLNFVRLCILRITEYSQKQQTTIMYMQRVQGSTVQHLNSQQISAKATLLKSSRNKDVEQLNEVIQVHCQNVIYNTLVIVRYYGVQLLNLLPSLLMRPYPSVEELNQPTTQEHEAIQFF</sequence>
<organism evidence="1 2">
    <name type="scientific">Streblomastix strix</name>
    <dbReference type="NCBI Taxonomy" id="222440"/>
    <lineage>
        <taxon>Eukaryota</taxon>
        <taxon>Metamonada</taxon>
        <taxon>Preaxostyla</taxon>
        <taxon>Oxymonadida</taxon>
        <taxon>Streblomastigidae</taxon>
        <taxon>Streblomastix</taxon>
    </lineage>
</organism>
<reference evidence="1 2" key="1">
    <citation type="submission" date="2019-03" db="EMBL/GenBank/DDBJ databases">
        <title>Single cell metagenomics reveals metabolic interactions within the superorganism composed of flagellate Streblomastix strix and complex community of Bacteroidetes bacteria on its surface.</title>
        <authorList>
            <person name="Treitli S.C."/>
            <person name="Kolisko M."/>
            <person name="Husnik F."/>
            <person name="Keeling P."/>
            <person name="Hampl V."/>
        </authorList>
    </citation>
    <scope>NUCLEOTIDE SEQUENCE [LARGE SCALE GENOMIC DNA]</scope>
    <source>
        <strain evidence="1">ST1C</strain>
    </source>
</reference>
<dbReference type="EMBL" id="SNRW01030900">
    <property type="protein sequence ID" value="KAA6357749.1"/>
    <property type="molecule type" value="Genomic_DNA"/>
</dbReference>